<feature type="region of interest" description="Disordered" evidence="1">
    <location>
        <begin position="137"/>
        <end position="287"/>
    </location>
</feature>
<dbReference type="Proteomes" id="UP000762676">
    <property type="component" value="Unassembled WGS sequence"/>
</dbReference>
<accession>A0AAV4J4V7</accession>
<feature type="compositionally biased region" description="Low complexity" evidence="1">
    <location>
        <begin position="149"/>
        <end position="162"/>
    </location>
</feature>
<evidence type="ECO:0008006" key="4">
    <source>
        <dbReference type="Google" id="ProtNLM"/>
    </source>
</evidence>
<gene>
    <name evidence="2" type="ORF">ElyMa_006820600</name>
</gene>
<reference evidence="2 3" key="1">
    <citation type="journal article" date="2021" name="Elife">
        <title>Chloroplast acquisition without the gene transfer in kleptoplastic sea slugs, Plakobranchus ocellatus.</title>
        <authorList>
            <person name="Maeda T."/>
            <person name="Takahashi S."/>
            <person name="Yoshida T."/>
            <person name="Shimamura S."/>
            <person name="Takaki Y."/>
            <person name="Nagai Y."/>
            <person name="Toyoda A."/>
            <person name="Suzuki Y."/>
            <person name="Arimoto A."/>
            <person name="Ishii H."/>
            <person name="Satoh N."/>
            <person name="Nishiyama T."/>
            <person name="Hasebe M."/>
            <person name="Maruyama T."/>
            <person name="Minagawa J."/>
            <person name="Obokata J."/>
            <person name="Shigenobu S."/>
        </authorList>
    </citation>
    <scope>NUCLEOTIDE SEQUENCE [LARGE SCALE GENOMIC DNA]</scope>
</reference>
<evidence type="ECO:0000256" key="1">
    <source>
        <dbReference type="SAM" id="MobiDB-lite"/>
    </source>
</evidence>
<evidence type="ECO:0000313" key="2">
    <source>
        <dbReference type="EMBL" id="GFS17371.1"/>
    </source>
</evidence>
<dbReference type="AlphaFoldDB" id="A0AAV4J4V7"/>
<feature type="compositionally biased region" description="Basic and acidic residues" evidence="1">
    <location>
        <begin position="192"/>
        <end position="202"/>
    </location>
</feature>
<protein>
    <recommendedName>
        <fullName evidence="4">H15 domain-containing protein</fullName>
    </recommendedName>
</protein>
<feature type="compositionally biased region" description="Basic and acidic residues" evidence="1">
    <location>
        <begin position="139"/>
        <end position="148"/>
    </location>
</feature>
<feature type="compositionally biased region" description="Basic and acidic residues" evidence="1">
    <location>
        <begin position="247"/>
        <end position="263"/>
    </location>
</feature>
<feature type="compositionally biased region" description="Low complexity" evidence="1">
    <location>
        <begin position="203"/>
        <end position="215"/>
    </location>
</feature>
<feature type="compositionally biased region" description="Basic residues" evidence="1">
    <location>
        <begin position="264"/>
        <end position="287"/>
    </location>
</feature>
<comment type="caution">
    <text evidence="2">The sequence shown here is derived from an EMBL/GenBank/DDBJ whole genome shotgun (WGS) entry which is preliminary data.</text>
</comment>
<name>A0AAV4J4V7_9GAST</name>
<dbReference type="EMBL" id="BMAT01013652">
    <property type="protein sequence ID" value="GFS17371.1"/>
    <property type="molecule type" value="Genomic_DNA"/>
</dbReference>
<evidence type="ECO:0000313" key="3">
    <source>
        <dbReference type="Proteomes" id="UP000762676"/>
    </source>
</evidence>
<proteinExistence type="predicted"/>
<sequence length="287" mass="32376">MGRENRGENRIEFHAKSRAKSYRCRPNNTVRSFYVEKLSSFSYVNPEDPAHGYNLRSLGAKNVPSLNTSAIHTEMDLIPVALGDIIAILSETNNARGLSVRQIRDKLITRKRITEKVTHSHVRDALKKGIQRRRIKKVVKAEESEPCRSRSSISRGKSVSSSAVGDSEASRSFDNDDEEDVPRPSTRNRPAGRKERTSDESLRSLSGSRRSSTSGKGRKRDSSGGRSSSKAKASKSTNQRQGLGCSAKRERSDSRQDQRCQGRRERRGQRPKLHNSCRRNSSRRRRN</sequence>
<feature type="compositionally biased region" description="Low complexity" evidence="1">
    <location>
        <begin position="224"/>
        <end position="236"/>
    </location>
</feature>
<organism evidence="2 3">
    <name type="scientific">Elysia marginata</name>
    <dbReference type="NCBI Taxonomy" id="1093978"/>
    <lineage>
        <taxon>Eukaryota</taxon>
        <taxon>Metazoa</taxon>
        <taxon>Spiralia</taxon>
        <taxon>Lophotrochozoa</taxon>
        <taxon>Mollusca</taxon>
        <taxon>Gastropoda</taxon>
        <taxon>Heterobranchia</taxon>
        <taxon>Euthyneura</taxon>
        <taxon>Panpulmonata</taxon>
        <taxon>Sacoglossa</taxon>
        <taxon>Placobranchoidea</taxon>
        <taxon>Plakobranchidae</taxon>
        <taxon>Elysia</taxon>
    </lineage>
</organism>
<keyword evidence="3" id="KW-1185">Reference proteome</keyword>